<reference evidence="1" key="1">
    <citation type="journal article" date="2022" name="Front. Genet.">
        <title>Chromosome-Scale Assembly of the Dendrobium nobile Genome Provides Insights Into the Molecular Mechanism of the Biosynthesis of the Medicinal Active Ingredient of Dendrobium.</title>
        <authorList>
            <person name="Xu Q."/>
            <person name="Niu S.-C."/>
            <person name="Li K.-L."/>
            <person name="Zheng P.-J."/>
            <person name="Zhang X.-J."/>
            <person name="Jia Y."/>
            <person name="Liu Y."/>
            <person name="Niu Y.-X."/>
            <person name="Yu L.-H."/>
            <person name="Chen D.-F."/>
            <person name="Zhang G.-Q."/>
        </authorList>
    </citation>
    <scope>NUCLEOTIDE SEQUENCE</scope>
    <source>
        <tissue evidence="1">Leaf</tissue>
    </source>
</reference>
<dbReference type="AlphaFoldDB" id="A0A8T3CE14"/>
<protein>
    <submittedName>
        <fullName evidence="1">Uncharacterized protein</fullName>
    </submittedName>
</protein>
<dbReference type="OrthoDB" id="1747035at2759"/>
<dbReference type="EMBL" id="JAGYWB010000001">
    <property type="protein sequence ID" value="KAI0530663.1"/>
    <property type="molecule type" value="Genomic_DNA"/>
</dbReference>
<comment type="caution">
    <text evidence="1">The sequence shown here is derived from an EMBL/GenBank/DDBJ whole genome shotgun (WGS) entry which is preliminary data.</text>
</comment>
<dbReference type="Proteomes" id="UP000829196">
    <property type="component" value="Unassembled WGS sequence"/>
</dbReference>
<keyword evidence="2" id="KW-1185">Reference proteome</keyword>
<accession>A0A8T3CE14</accession>
<organism evidence="1 2">
    <name type="scientific">Dendrobium nobile</name>
    <name type="common">Orchid</name>
    <dbReference type="NCBI Taxonomy" id="94219"/>
    <lineage>
        <taxon>Eukaryota</taxon>
        <taxon>Viridiplantae</taxon>
        <taxon>Streptophyta</taxon>
        <taxon>Embryophyta</taxon>
        <taxon>Tracheophyta</taxon>
        <taxon>Spermatophyta</taxon>
        <taxon>Magnoliopsida</taxon>
        <taxon>Liliopsida</taxon>
        <taxon>Asparagales</taxon>
        <taxon>Orchidaceae</taxon>
        <taxon>Epidendroideae</taxon>
        <taxon>Malaxideae</taxon>
        <taxon>Dendrobiinae</taxon>
        <taxon>Dendrobium</taxon>
    </lineage>
</organism>
<dbReference type="GO" id="GO:0003777">
    <property type="term" value="F:microtubule motor activity"/>
    <property type="evidence" value="ECO:0007669"/>
    <property type="project" value="InterPro"/>
</dbReference>
<sequence length="98" mass="11471">MNYLEKLTVIGKQMHHFTNAASSYYTVLAENKKLYNQVQDLKESIWMHCRVRPFLLGQMNSNIVGMRRRHKIFDPGGLLMFPTTISIPMPRLDVVELF</sequence>
<dbReference type="GO" id="GO:0008017">
    <property type="term" value="F:microtubule binding"/>
    <property type="evidence" value="ECO:0007669"/>
    <property type="project" value="TreeGrafter"/>
</dbReference>
<name>A0A8T3CE14_DENNO</name>
<gene>
    <name evidence="1" type="ORF">KFK09_000210</name>
</gene>
<evidence type="ECO:0000313" key="1">
    <source>
        <dbReference type="EMBL" id="KAI0530663.1"/>
    </source>
</evidence>
<dbReference type="PANTHER" id="PTHR47972:SF39">
    <property type="entry name" value="KINESIN-LIKE PROTEIN KIN-14I"/>
    <property type="match status" value="1"/>
</dbReference>
<dbReference type="PANTHER" id="PTHR47972">
    <property type="entry name" value="KINESIN-LIKE PROTEIN KLP-3"/>
    <property type="match status" value="1"/>
</dbReference>
<dbReference type="SMR" id="A0A8T3CE14"/>
<dbReference type="GO" id="GO:0007018">
    <property type="term" value="P:microtubule-based movement"/>
    <property type="evidence" value="ECO:0007669"/>
    <property type="project" value="InterPro"/>
</dbReference>
<dbReference type="InterPro" id="IPR027640">
    <property type="entry name" value="Kinesin-like_fam"/>
</dbReference>
<evidence type="ECO:0000313" key="2">
    <source>
        <dbReference type="Proteomes" id="UP000829196"/>
    </source>
</evidence>
<proteinExistence type="predicted"/>
<dbReference type="GO" id="GO:0015630">
    <property type="term" value="C:microtubule cytoskeleton"/>
    <property type="evidence" value="ECO:0007669"/>
    <property type="project" value="TreeGrafter"/>
</dbReference>